<accession>A0A1M6I8E5</accession>
<feature type="transmembrane region" description="Helical" evidence="7">
    <location>
        <begin position="12"/>
        <end position="35"/>
    </location>
</feature>
<dbReference type="PROSITE" id="PS50928">
    <property type="entry name" value="ABC_TM1"/>
    <property type="match status" value="1"/>
</dbReference>
<sequence length="251" mass="28356">MKLLDKMLKNKTLHGIIIVIIIWYLLHISVESNVIPSPYNTFKRFFHLFPKVLSIHLLASLVRIMTAVGISIIIGVPFGLWIGMSKKADSIISPVVYILYPLPKIAFLPIFMILLGIGNTAKITLIVTIIIFQILIGVRDGIKEIPKELYYSVISMGVSKAGMYRHLIMPAILPRLFSALRLSLGISISTLFFAENFATTYGIGYYIMNAWVMVDYLDMFSGILALSLLGLLLLRLMDLLEKKFCPWVFLK</sequence>
<keyword evidence="6 7" id="KW-0472">Membrane</keyword>
<gene>
    <name evidence="9" type="ORF">SAMN02745176_03127</name>
</gene>
<proteinExistence type="inferred from homology"/>
<feature type="transmembrane region" description="Helical" evidence="7">
    <location>
        <begin position="95"/>
        <end position="117"/>
    </location>
</feature>
<organism evidence="9 10">
    <name type="scientific">Lutispora thermophila DSM 19022</name>
    <dbReference type="NCBI Taxonomy" id="1122184"/>
    <lineage>
        <taxon>Bacteria</taxon>
        <taxon>Bacillati</taxon>
        <taxon>Bacillota</taxon>
        <taxon>Clostridia</taxon>
        <taxon>Lutisporales</taxon>
        <taxon>Lutisporaceae</taxon>
        <taxon>Lutispora</taxon>
    </lineage>
</organism>
<keyword evidence="3" id="KW-1003">Cell membrane</keyword>
<evidence type="ECO:0000256" key="1">
    <source>
        <dbReference type="ARBA" id="ARBA00004651"/>
    </source>
</evidence>
<dbReference type="InterPro" id="IPR000515">
    <property type="entry name" value="MetI-like"/>
</dbReference>
<dbReference type="RefSeq" id="WP_084524718.1">
    <property type="nucleotide sequence ID" value="NZ_FQZS01000028.1"/>
</dbReference>
<feature type="transmembrane region" description="Helical" evidence="7">
    <location>
        <begin position="172"/>
        <end position="194"/>
    </location>
</feature>
<dbReference type="InterPro" id="IPR035906">
    <property type="entry name" value="MetI-like_sf"/>
</dbReference>
<dbReference type="Pfam" id="PF00528">
    <property type="entry name" value="BPD_transp_1"/>
    <property type="match status" value="1"/>
</dbReference>
<comment type="similarity">
    <text evidence="7">Belongs to the binding-protein-dependent transport system permease family.</text>
</comment>
<feature type="transmembrane region" description="Helical" evidence="7">
    <location>
        <begin position="55"/>
        <end position="83"/>
    </location>
</feature>
<comment type="subcellular location">
    <subcellularLocation>
        <location evidence="1 7">Cell membrane</location>
        <topology evidence="1 7">Multi-pass membrane protein</topology>
    </subcellularLocation>
</comment>
<dbReference type="CDD" id="cd06261">
    <property type="entry name" value="TM_PBP2"/>
    <property type="match status" value="1"/>
</dbReference>
<dbReference type="GO" id="GO:0055085">
    <property type="term" value="P:transmembrane transport"/>
    <property type="evidence" value="ECO:0007669"/>
    <property type="project" value="InterPro"/>
</dbReference>
<evidence type="ECO:0000259" key="8">
    <source>
        <dbReference type="PROSITE" id="PS50928"/>
    </source>
</evidence>
<dbReference type="PANTHER" id="PTHR30151:SF0">
    <property type="entry name" value="ABC TRANSPORTER PERMEASE PROTEIN MJ0413-RELATED"/>
    <property type="match status" value="1"/>
</dbReference>
<name>A0A1M6I8E5_9FIRM</name>
<dbReference type="PANTHER" id="PTHR30151">
    <property type="entry name" value="ALKANE SULFONATE ABC TRANSPORTER-RELATED, MEMBRANE SUBUNIT"/>
    <property type="match status" value="1"/>
</dbReference>
<evidence type="ECO:0000256" key="6">
    <source>
        <dbReference type="ARBA" id="ARBA00023136"/>
    </source>
</evidence>
<dbReference type="STRING" id="1122184.SAMN02745176_03127"/>
<evidence type="ECO:0000256" key="4">
    <source>
        <dbReference type="ARBA" id="ARBA00022692"/>
    </source>
</evidence>
<feature type="transmembrane region" description="Helical" evidence="7">
    <location>
        <begin position="123"/>
        <end position="142"/>
    </location>
</feature>
<dbReference type="Proteomes" id="UP000184442">
    <property type="component" value="Unassembled WGS sequence"/>
</dbReference>
<protein>
    <submittedName>
        <fullName evidence="9">NitT/TauT family transport system permease protein</fullName>
    </submittedName>
</protein>
<dbReference type="SUPFAM" id="SSF161098">
    <property type="entry name" value="MetI-like"/>
    <property type="match status" value="1"/>
</dbReference>
<dbReference type="Gene3D" id="1.10.3720.10">
    <property type="entry name" value="MetI-like"/>
    <property type="match status" value="1"/>
</dbReference>
<evidence type="ECO:0000313" key="10">
    <source>
        <dbReference type="Proteomes" id="UP000184442"/>
    </source>
</evidence>
<evidence type="ECO:0000313" key="9">
    <source>
        <dbReference type="EMBL" id="SHJ30712.1"/>
    </source>
</evidence>
<feature type="transmembrane region" description="Helical" evidence="7">
    <location>
        <begin position="214"/>
        <end position="234"/>
    </location>
</feature>
<dbReference type="GO" id="GO:0005886">
    <property type="term" value="C:plasma membrane"/>
    <property type="evidence" value="ECO:0007669"/>
    <property type="project" value="UniProtKB-SubCell"/>
</dbReference>
<evidence type="ECO:0000256" key="7">
    <source>
        <dbReference type="RuleBase" id="RU363032"/>
    </source>
</evidence>
<dbReference type="EMBL" id="FQZS01000028">
    <property type="protein sequence ID" value="SHJ30712.1"/>
    <property type="molecule type" value="Genomic_DNA"/>
</dbReference>
<keyword evidence="4 7" id="KW-0812">Transmembrane</keyword>
<keyword evidence="5 7" id="KW-1133">Transmembrane helix</keyword>
<evidence type="ECO:0000256" key="3">
    <source>
        <dbReference type="ARBA" id="ARBA00022475"/>
    </source>
</evidence>
<evidence type="ECO:0000256" key="2">
    <source>
        <dbReference type="ARBA" id="ARBA00022448"/>
    </source>
</evidence>
<reference evidence="9 10" key="1">
    <citation type="submission" date="2016-11" db="EMBL/GenBank/DDBJ databases">
        <authorList>
            <person name="Jaros S."/>
            <person name="Januszkiewicz K."/>
            <person name="Wedrychowicz H."/>
        </authorList>
    </citation>
    <scope>NUCLEOTIDE SEQUENCE [LARGE SCALE GENOMIC DNA]</scope>
    <source>
        <strain evidence="9 10">DSM 19022</strain>
    </source>
</reference>
<keyword evidence="2 7" id="KW-0813">Transport</keyword>
<dbReference type="AlphaFoldDB" id="A0A1M6I8E5"/>
<dbReference type="OrthoDB" id="9804353at2"/>
<keyword evidence="10" id="KW-1185">Reference proteome</keyword>
<feature type="domain" description="ABC transmembrane type-1" evidence="8">
    <location>
        <begin position="57"/>
        <end position="241"/>
    </location>
</feature>
<evidence type="ECO:0000256" key="5">
    <source>
        <dbReference type="ARBA" id="ARBA00022989"/>
    </source>
</evidence>